<keyword evidence="1 6" id="KW-0245">EGF-like domain</keyword>
<dbReference type="SMART" id="SM00181">
    <property type="entry name" value="EGF"/>
    <property type="match status" value="1"/>
</dbReference>
<dbReference type="PROSITE" id="PS50026">
    <property type="entry name" value="EGF_3"/>
    <property type="match status" value="1"/>
</dbReference>
<dbReference type="InterPro" id="IPR051022">
    <property type="entry name" value="Notch_Cell-Fate_Det"/>
</dbReference>
<protein>
    <submittedName>
        <fullName evidence="10">EGF-like domain-containing protein</fullName>
    </submittedName>
</protein>
<keyword evidence="3" id="KW-0677">Repeat</keyword>
<keyword evidence="2" id="KW-0732">Signal</keyword>
<comment type="caution">
    <text evidence="6">Lacks conserved residue(s) required for the propagation of feature annotation.</text>
</comment>
<dbReference type="PROSITE" id="PS01186">
    <property type="entry name" value="EGF_2"/>
    <property type="match status" value="1"/>
</dbReference>
<accession>A0A915AMF9</accession>
<dbReference type="InterPro" id="IPR000742">
    <property type="entry name" value="EGF"/>
</dbReference>
<reference evidence="10" key="1">
    <citation type="submission" date="2022-11" db="UniProtKB">
        <authorList>
            <consortium name="WormBaseParasite"/>
        </authorList>
    </citation>
    <scope>IDENTIFICATION</scope>
</reference>
<evidence type="ECO:0000256" key="6">
    <source>
        <dbReference type="PROSITE-ProRule" id="PRU00076"/>
    </source>
</evidence>
<dbReference type="PANTHER" id="PTHR24049">
    <property type="entry name" value="CRUMBS FAMILY MEMBER"/>
    <property type="match status" value="1"/>
</dbReference>
<evidence type="ECO:0000256" key="5">
    <source>
        <dbReference type="ARBA" id="ARBA00023180"/>
    </source>
</evidence>
<dbReference type="PROSITE" id="PS00022">
    <property type="entry name" value="EGF_1"/>
    <property type="match status" value="1"/>
</dbReference>
<feature type="disulfide bond" evidence="6">
    <location>
        <begin position="141"/>
        <end position="150"/>
    </location>
</feature>
<evidence type="ECO:0000313" key="9">
    <source>
        <dbReference type="Proteomes" id="UP000887569"/>
    </source>
</evidence>
<organism evidence="9 10">
    <name type="scientific">Parascaris univalens</name>
    <name type="common">Nematode worm</name>
    <dbReference type="NCBI Taxonomy" id="6257"/>
    <lineage>
        <taxon>Eukaryota</taxon>
        <taxon>Metazoa</taxon>
        <taxon>Ecdysozoa</taxon>
        <taxon>Nematoda</taxon>
        <taxon>Chromadorea</taxon>
        <taxon>Rhabditida</taxon>
        <taxon>Spirurina</taxon>
        <taxon>Ascaridomorpha</taxon>
        <taxon>Ascaridoidea</taxon>
        <taxon>Ascarididae</taxon>
        <taxon>Parascaris</taxon>
    </lineage>
</organism>
<name>A0A915AMF9_PARUN</name>
<evidence type="ECO:0000259" key="8">
    <source>
        <dbReference type="PROSITE" id="PS50026"/>
    </source>
</evidence>
<dbReference type="CDD" id="cd00054">
    <property type="entry name" value="EGF_CA"/>
    <property type="match status" value="1"/>
</dbReference>
<evidence type="ECO:0000313" key="10">
    <source>
        <dbReference type="WBParaSite" id="PgR009X_g088_t01"/>
    </source>
</evidence>
<evidence type="ECO:0000256" key="1">
    <source>
        <dbReference type="ARBA" id="ARBA00022536"/>
    </source>
</evidence>
<keyword evidence="5" id="KW-0325">Glycoprotein</keyword>
<feature type="domain" description="EGF-like" evidence="8">
    <location>
        <begin position="112"/>
        <end position="151"/>
    </location>
</feature>
<dbReference type="FunFam" id="2.10.25.10:FF:000054">
    <property type="entry name" value="Slit guidance ligand 2"/>
    <property type="match status" value="1"/>
</dbReference>
<dbReference type="WBParaSite" id="PgR009X_g088_t01">
    <property type="protein sequence ID" value="PgR009X_g088_t01"/>
    <property type="gene ID" value="PgR009X_g088"/>
</dbReference>
<dbReference type="Proteomes" id="UP000887569">
    <property type="component" value="Unplaced"/>
</dbReference>
<sequence>NADAAVSTLLPATTTEFVYERESLKELMRQFKTDFDQLDRESHSLTSARSTSGALTSLKTLQPSDETPPPQNFLKRPISQAVVNTPLNIAINTASDLTNVDNVKAKPMQKPDAAACSNNPCMNGGTCLKDRRKQNGFRCDCAVGWTGNKCDEMDHCLNHECVSGEC</sequence>
<feature type="compositionally biased region" description="Polar residues" evidence="7">
    <location>
        <begin position="44"/>
        <end position="65"/>
    </location>
</feature>
<evidence type="ECO:0000256" key="7">
    <source>
        <dbReference type="SAM" id="MobiDB-lite"/>
    </source>
</evidence>
<dbReference type="GO" id="GO:0016020">
    <property type="term" value="C:membrane"/>
    <property type="evidence" value="ECO:0007669"/>
    <property type="project" value="UniProtKB-SubCell"/>
</dbReference>
<evidence type="ECO:0000256" key="3">
    <source>
        <dbReference type="ARBA" id="ARBA00022737"/>
    </source>
</evidence>
<dbReference type="AlphaFoldDB" id="A0A915AMF9"/>
<feature type="region of interest" description="Disordered" evidence="7">
    <location>
        <begin position="42"/>
        <end position="73"/>
    </location>
</feature>
<dbReference type="Pfam" id="PF00008">
    <property type="entry name" value="EGF"/>
    <property type="match status" value="1"/>
</dbReference>
<keyword evidence="9" id="KW-1185">Reference proteome</keyword>
<dbReference type="Gene3D" id="2.10.25.10">
    <property type="entry name" value="Laminin"/>
    <property type="match status" value="1"/>
</dbReference>
<evidence type="ECO:0000256" key="2">
    <source>
        <dbReference type="ARBA" id="ARBA00022729"/>
    </source>
</evidence>
<dbReference type="SUPFAM" id="SSF57196">
    <property type="entry name" value="EGF/Laminin"/>
    <property type="match status" value="1"/>
</dbReference>
<proteinExistence type="predicted"/>
<keyword evidence="4 6" id="KW-1015">Disulfide bond</keyword>
<evidence type="ECO:0000256" key="4">
    <source>
        <dbReference type="ARBA" id="ARBA00023157"/>
    </source>
</evidence>